<dbReference type="NCBIfam" id="NF001246">
    <property type="entry name" value="PRK00218.1-2"/>
    <property type="match status" value="1"/>
</dbReference>
<comment type="subcellular location">
    <subcellularLocation>
        <location evidence="4">Cytoplasm</location>
    </subcellularLocation>
    <subcellularLocation>
        <location evidence="4">Cell membrane</location>
        <topology evidence="4">Peripheral membrane protein</topology>
        <orientation evidence="4">Cytoplasmic side</orientation>
    </subcellularLocation>
</comment>
<keyword evidence="6" id="KW-1185">Reference proteome</keyword>
<dbReference type="SUPFAM" id="SSF101322">
    <property type="entry name" value="YcfC-like"/>
    <property type="match status" value="1"/>
</dbReference>
<dbReference type="NCBIfam" id="NF001248">
    <property type="entry name" value="PRK00218.1-4"/>
    <property type="match status" value="1"/>
</dbReference>
<sequence length="210" mass="23577">MAKNYSDIVIALAGLCQAATIVHNLAHTGEYDEKSFNILIKSLDSFSPDSTLGVYGNDLDNLKLGLTTISDMLSGQTQKINPEITRYVVSMSAIETRLMNNKSAQEQLRQRLYQYQQQSVFFKDEPEQQYNNLAGIYVDVISPLGQRIQVTGSEPILKNSNVQAKVRAILLGGIRASVLWKQVGGTRWQVIFFRKKIVQTANELLSYTQK</sequence>
<dbReference type="InterPro" id="IPR007451">
    <property type="entry name" value="HflD"/>
</dbReference>
<dbReference type="EMBL" id="JBHLXE010000076">
    <property type="protein sequence ID" value="MFC0179840.1"/>
    <property type="molecule type" value="Genomic_DNA"/>
</dbReference>
<dbReference type="PANTHER" id="PTHR38100:SF1">
    <property type="entry name" value="HIGH FREQUENCY LYSOGENIZATION PROTEIN HFLD"/>
    <property type="match status" value="1"/>
</dbReference>
<comment type="caution">
    <text evidence="5">The sequence shown here is derived from an EMBL/GenBank/DDBJ whole genome shotgun (WGS) entry which is preliminary data.</text>
</comment>
<evidence type="ECO:0000256" key="1">
    <source>
        <dbReference type="ARBA" id="ARBA00022475"/>
    </source>
</evidence>
<dbReference type="RefSeq" id="WP_385876945.1">
    <property type="nucleotide sequence ID" value="NZ_JBHLXE010000076.1"/>
</dbReference>
<dbReference type="Gene3D" id="1.10.3890.10">
    <property type="entry name" value="HflD-like"/>
    <property type="match status" value="1"/>
</dbReference>
<keyword evidence="2 4" id="KW-0963">Cytoplasm</keyword>
<gene>
    <name evidence="4 5" type="primary">hflD</name>
    <name evidence="5" type="ORF">ACFFIT_07030</name>
</gene>
<dbReference type="Proteomes" id="UP001589758">
    <property type="component" value="Unassembled WGS sequence"/>
</dbReference>
<evidence type="ECO:0000256" key="4">
    <source>
        <dbReference type="HAMAP-Rule" id="MF_00695"/>
    </source>
</evidence>
<dbReference type="Pfam" id="PF04356">
    <property type="entry name" value="DUF489"/>
    <property type="match status" value="1"/>
</dbReference>
<evidence type="ECO:0000256" key="3">
    <source>
        <dbReference type="ARBA" id="ARBA00023136"/>
    </source>
</evidence>
<evidence type="ECO:0000256" key="2">
    <source>
        <dbReference type="ARBA" id="ARBA00022490"/>
    </source>
</evidence>
<protein>
    <recommendedName>
        <fullName evidence="4">High frequency lysogenization protein HflD homolog</fullName>
    </recommendedName>
</protein>
<evidence type="ECO:0000313" key="6">
    <source>
        <dbReference type="Proteomes" id="UP001589758"/>
    </source>
</evidence>
<comment type="similarity">
    <text evidence="4">Belongs to the HflD family.</text>
</comment>
<keyword evidence="1 4" id="KW-1003">Cell membrane</keyword>
<evidence type="ECO:0000313" key="5">
    <source>
        <dbReference type="EMBL" id="MFC0179840.1"/>
    </source>
</evidence>
<name>A0ABV6CA45_9GAMM</name>
<proteinExistence type="inferred from homology"/>
<dbReference type="PANTHER" id="PTHR38100">
    <property type="entry name" value="HIGH FREQUENCY LYSOGENIZATION PROTEIN HFLD"/>
    <property type="match status" value="1"/>
</dbReference>
<organism evidence="5 6">
    <name type="scientific">Thorsellia kenyensis</name>
    <dbReference type="NCBI Taxonomy" id="1549888"/>
    <lineage>
        <taxon>Bacteria</taxon>
        <taxon>Pseudomonadati</taxon>
        <taxon>Pseudomonadota</taxon>
        <taxon>Gammaproteobacteria</taxon>
        <taxon>Enterobacterales</taxon>
        <taxon>Thorselliaceae</taxon>
        <taxon>Thorsellia</taxon>
    </lineage>
</organism>
<dbReference type="HAMAP" id="MF_00695">
    <property type="entry name" value="HflD_protein"/>
    <property type="match status" value="1"/>
</dbReference>
<accession>A0ABV6CA45</accession>
<reference evidence="5 6" key="1">
    <citation type="submission" date="2024-09" db="EMBL/GenBank/DDBJ databases">
        <authorList>
            <person name="Sun Q."/>
            <person name="Mori K."/>
        </authorList>
    </citation>
    <scope>NUCLEOTIDE SEQUENCE [LARGE SCALE GENOMIC DNA]</scope>
    <source>
        <strain evidence="5 6">CCM 8545</strain>
    </source>
</reference>
<keyword evidence="3 4" id="KW-0472">Membrane</keyword>
<dbReference type="InterPro" id="IPR035932">
    <property type="entry name" value="HflD-like_sf"/>
</dbReference>